<evidence type="ECO:0000313" key="7">
    <source>
        <dbReference type="EMBL" id="TKI70959.1"/>
    </source>
</evidence>
<dbReference type="Proteomes" id="UP000309561">
    <property type="component" value="Unassembled WGS sequence"/>
</dbReference>
<dbReference type="OrthoDB" id="9766527at2"/>
<evidence type="ECO:0000259" key="5">
    <source>
        <dbReference type="Pfam" id="PF02562"/>
    </source>
</evidence>
<evidence type="ECO:0000256" key="2">
    <source>
        <dbReference type="ARBA" id="ARBA00022741"/>
    </source>
</evidence>
<dbReference type="InterPro" id="IPR027417">
    <property type="entry name" value="P-loop_NTPase"/>
</dbReference>
<dbReference type="InterPro" id="IPR002716">
    <property type="entry name" value="PIN_dom"/>
</dbReference>
<dbReference type="Pfam" id="PF02562">
    <property type="entry name" value="PhoH"/>
    <property type="match status" value="1"/>
</dbReference>
<sequence length="460" mass="52577">MKKEKVYVVDTNIILQNVQNIETLSDQGSNIVVIPETVLLELEDKKKLSNELGYYSREFARFLASTKIKEIDYKKNYKVVKLYKGDVVIHVISKDSYDTQIEQHHISESNDKRIIEVAEVARDYYKGQKVIFISIDIYARTFALFKNIKTQTLNDDKSEVPDFSFVKSTPLESIYFNKLNLQSIKEIDDGYKPENFCYTFESSDGNSAYGIVANGRVMVMDESDFHPLAVKPANMKQKFFVKAIIENVYNLLVIDAKAGSGKTLMSFVAAMRLIDKGLYDKIVYVRNSIESIDRGAEVGFLSGNDEKFRIYNMALSDTLEFIAKKRLKKGVNAENPESIHSKTEELIAKYDIQTLWPGEARGRTLSEAIVIMDEWQNSSEKTTQLILSRLDESCMAIVIGSNRQIDNLYLNKYNNGLTTLLKQTRATHPELGMFAIELEKAVRGKFAEFSERIFEKSNDK</sequence>
<comment type="caution">
    <text evidence="7">The sequence shown here is derived from an EMBL/GenBank/DDBJ whole genome shotgun (WGS) entry which is preliminary data.</text>
</comment>
<protein>
    <submittedName>
        <fullName evidence="7">Phosphate starvation-inducible protein PhoH</fullName>
    </submittedName>
</protein>
<dbReference type="Gene3D" id="3.40.50.300">
    <property type="entry name" value="P-loop containing nucleotide triphosphate hydrolases"/>
    <property type="match status" value="1"/>
</dbReference>
<dbReference type="InterPro" id="IPR029060">
    <property type="entry name" value="PIN-like_dom_sf"/>
</dbReference>
<organism evidence="7 8">
    <name type="scientific">Sulfurimonas crateris</name>
    <dbReference type="NCBI Taxonomy" id="2574727"/>
    <lineage>
        <taxon>Bacteria</taxon>
        <taxon>Pseudomonadati</taxon>
        <taxon>Campylobacterota</taxon>
        <taxon>Epsilonproteobacteria</taxon>
        <taxon>Campylobacterales</taxon>
        <taxon>Sulfurimonadaceae</taxon>
        <taxon>Sulfurimonas</taxon>
    </lineage>
</organism>
<dbReference type="SUPFAM" id="SSF88723">
    <property type="entry name" value="PIN domain-like"/>
    <property type="match status" value="1"/>
</dbReference>
<comment type="similarity">
    <text evidence="1">Belongs to the PhoH family.</text>
</comment>
<dbReference type="CDD" id="cd09883">
    <property type="entry name" value="PIN_VapC_PhoHL-ATPase"/>
    <property type="match status" value="1"/>
</dbReference>
<dbReference type="Gene3D" id="3.40.50.1010">
    <property type="entry name" value="5'-nuclease"/>
    <property type="match status" value="1"/>
</dbReference>
<dbReference type="RefSeq" id="WP_137011317.1">
    <property type="nucleotide sequence ID" value="NZ_SZPX01000001.1"/>
</dbReference>
<dbReference type="Pfam" id="PF13638">
    <property type="entry name" value="PIN_4"/>
    <property type="match status" value="1"/>
</dbReference>
<dbReference type="GO" id="GO:0005829">
    <property type="term" value="C:cytosol"/>
    <property type="evidence" value="ECO:0007669"/>
    <property type="project" value="TreeGrafter"/>
</dbReference>
<evidence type="ECO:0000256" key="4">
    <source>
        <dbReference type="ARBA" id="ARBA00046345"/>
    </source>
</evidence>
<dbReference type="AlphaFoldDB" id="A0A4U2Z9L3"/>
<dbReference type="EMBL" id="SZPX01000001">
    <property type="protein sequence ID" value="TKI70959.1"/>
    <property type="molecule type" value="Genomic_DNA"/>
</dbReference>
<accession>A0A4U2Z9L3</accession>
<evidence type="ECO:0000256" key="3">
    <source>
        <dbReference type="ARBA" id="ARBA00022840"/>
    </source>
</evidence>
<dbReference type="InterPro" id="IPR051451">
    <property type="entry name" value="PhoH2-like"/>
</dbReference>
<keyword evidence="3" id="KW-0067">ATP-binding</keyword>
<comment type="similarity">
    <text evidence="4">In the N-terminal section; belongs to the PINc/VapC protein family.</text>
</comment>
<evidence type="ECO:0000256" key="1">
    <source>
        <dbReference type="ARBA" id="ARBA00010393"/>
    </source>
</evidence>
<name>A0A4U2Z9L3_9BACT</name>
<keyword evidence="2" id="KW-0547">Nucleotide-binding</keyword>
<feature type="domain" description="PIN" evidence="6">
    <location>
        <begin position="7"/>
        <end position="153"/>
    </location>
</feature>
<feature type="domain" description="PhoH-like protein" evidence="5">
    <location>
        <begin position="230"/>
        <end position="448"/>
    </location>
</feature>
<gene>
    <name evidence="7" type="ORF">FCU45_00805</name>
</gene>
<proteinExistence type="inferred from homology"/>
<reference evidence="7 8" key="1">
    <citation type="submission" date="2019-04" db="EMBL/GenBank/DDBJ databases">
        <title>Sulfurimonas crateris sp. nov. a facultative anaerobic sulfur-oxidizing chemolithautotrophic bacterium isolated from a terrestrial mud vulcano.</title>
        <authorList>
            <person name="Ratnikova N.M."/>
            <person name="Slobodkin A.I."/>
            <person name="Merkel A.Y."/>
            <person name="Novikov A."/>
            <person name="Bonch-Osmolovskaya E.A."/>
            <person name="Slobodkina G.B."/>
        </authorList>
    </citation>
    <scope>NUCLEOTIDE SEQUENCE [LARGE SCALE GENOMIC DNA]</scope>
    <source>
        <strain evidence="7 8">SN118</strain>
    </source>
</reference>
<dbReference type="InterPro" id="IPR003714">
    <property type="entry name" value="PhoH"/>
</dbReference>
<keyword evidence="8" id="KW-1185">Reference proteome</keyword>
<dbReference type="PANTHER" id="PTHR30473">
    <property type="entry name" value="PROTEIN PHOH"/>
    <property type="match status" value="1"/>
</dbReference>
<dbReference type="GO" id="GO:0005524">
    <property type="term" value="F:ATP binding"/>
    <property type="evidence" value="ECO:0007669"/>
    <property type="project" value="UniProtKB-KW"/>
</dbReference>
<evidence type="ECO:0000313" key="8">
    <source>
        <dbReference type="Proteomes" id="UP000309561"/>
    </source>
</evidence>
<dbReference type="PANTHER" id="PTHR30473:SF2">
    <property type="entry name" value="PIN DOMAIN-CONTAINING PROTEIN"/>
    <property type="match status" value="1"/>
</dbReference>
<evidence type="ECO:0000259" key="6">
    <source>
        <dbReference type="Pfam" id="PF13638"/>
    </source>
</evidence>
<dbReference type="SUPFAM" id="SSF52540">
    <property type="entry name" value="P-loop containing nucleoside triphosphate hydrolases"/>
    <property type="match status" value="1"/>
</dbReference>